<reference evidence="2 3" key="1">
    <citation type="journal article" date="2018" name="Nat. Ecol. Evol.">
        <title>Pezizomycetes genomes reveal the molecular basis of ectomycorrhizal truffle lifestyle.</title>
        <authorList>
            <person name="Murat C."/>
            <person name="Payen T."/>
            <person name="Noel B."/>
            <person name="Kuo A."/>
            <person name="Morin E."/>
            <person name="Chen J."/>
            <person name="Kohler A."/>
            <person name="Krizsan K."/>
            <person name="Balestrini R."/>
            <person name="Da Silva C."/>
            <person name="Montanini B."/>
            <person name="Hainaut M."/>
            <person name="Levati E."/>
            <person name="Barry K.W."/>
            <person name="Belfiori B."/>
            <person name="Cichocki N."/>
            <person name="Clum A."/>
            <person name="Dockter R.B."/>
            <person name="Fauchery L."/>
            <person name="Guy J."/>
            <person name="Iotti M."/>
            <person name="Le Tacon F."/>
            <person name="Lindquist E.A."/>
            <person name="Lipzen A."/>
            <person name="Malagnac F."/>
            <person name="Mello A."/>
            <person name="Molinier V."/>
            <person name="Miyauchi S."/>
            <person name="Poulain J."/>
            <person name="Riccioni C."/>
            <person name="Rubini A."/>
            <person name="Sitrit Y."/>
            <person name="Splivallo R."/>
            <person name="Traeger S."/>
            <person name="Wang M."/>
            <person name="Zifcakova L."/>
            <person name="Wipf D."/>
            <person name="Zambonelli A."/>
            <person name="Paolocci F."/>
            <person name="Nowrousian M."/>
            <person name="Ottonello S."/>
            <person name="Baldrian P."/>
            <person name="Spatafora J.W."/>
            <person name="Henrissat B."/>
            <person name="Nagy L.G."/>
            <person name="Aury J.M."/>
            <person name="Wincker P."/>
            <person name="Grigoriev I.V."/>
            <person name="Bonfante P."/>
            <person name="Martin F.M."/>
        </authorList>
    </citation>
    <scope>NUCLEOTIDE SEQUENCE [LARGE SCALE GENOMIC DNA]</scope>
    <source>
        <strain evidence="2 3">120613-1</strain>
    </source>
</reference>
<dbReference type="GO" id="GO:0005634">
    <property type="term" value="C:nucleus"/>
    <property type="evidence" value="ECO:0007669"/>
    <property type="project" value="TreeGrafter"/>
</dbReference>
<feature type="domain" description="DDE-1" evidence="1">
    <location>
        <begin position="39"/>
        <end position="112"/>
    </location>
</feature>
<evidence type="ECO:0000313" key="3">
    <source>
        <dbReference type="Proteomes" id="UP000276215"/>
    </source>
</evidence>
<dbReference type="AlphaFoldDB" id="A0A3N4JG89"/>
<dbReference type="PANTHER" id="PTHR19303:SF74">
    <property type="entry name" value="POGO TRANSPOSABLE ELEMENT WITH KRAB DOMAIN"/>
    <property type="match status" value="1"/>
</dbReference>
<proteinExistence type="predicted"/>
<organism evidence="2 3">
    <name type="scientific">Choiromyces venosus 120613-1</name>
    <dbReference type="NCBI Taxonomy" id="1336337"/>
    <lineage>
        <taxon>Eukaryota</taxon>
        <taxon>Fungi</taxon>
        <taxon>Dikarya</taxon>
        <taxon>Ascomycota</taxon>
        <taxon>Pezizomycotina</taxon>
        <taxon>Pezizomycetes</taxon>
        <taxon>Pezizales</taxon>
        <taxon>Tuberaceae</taxon>
        <taxon>Choiromyces</taxon>
    </lineage>
</organism>
<dbReference type="PANTHER" id="PTHR19303">
    <property type="entry name" value="TRANSPOSON"/>
    <property type="match status" value="1"/>
</dbReference>
<dbReference type="InterPro" id="IPR004875">
    <property type="entry name" value="DDE_SF_endonuclease_dom"/>
</dbReference>
<dbReference type="OrthoDB" id="3795915at2759"/>
<evidence type="ECO:0000313" key="2">
    <source>
        <dbReference type="EMBL" id="RPA96297.1"/>
    </source>
</evidence>
<accession>A0A3N4JG89</accession>
<sequence>MEVALSQLLSSKWKSLLWNGFTESEVFQKIFYLAVYIMDELTRKWHKHTLRSTTAYKAQRAHRLLLFDGHSSHINAAFLEFCVSHNIIPYCLPPHTTHRLQPLDVSVFGPYKH</sequence>
<gene>
    <name evidence="2" type="ORF">L873DRAFT_1925421</name>
</gene>
<dbReference type="STRING" id="1336337.A0A3N4JG89"/>
<keyword evidence="3" id="KW-1185">Reference proteome</keyword>
<evidence type="ECO:0000259" key="1">
    <source>
        <dbReference type="Pfam" id="PF03184"/>
    </source>
</evidence>
<protein>
    <recommendedName>
        <fullName evidence="1">DDE-1 domain-containing protein</fullName>
    </recommendedName>
</protein>
<dbReference type="EMBL" id="ML120415">
    <property type="protein sequence ID" value="RPA96297.1"/>
    <property type="molecule type" value="Genomic_DNA"/>
</dbReference>
<dbReference type="Proteomes" id="UP000276215">
    <property type="component" value="Unassembled WGS sequence"/>
</dbReference>
<dbReference type="GO" id="GO:0003677">
    <property type="term" value="F:DNA binding"/>
    <property type="evidence" value="ECO:0007669"/>
    <property type="project" value="TreeGrafter"/>
</dbReference>
<dbReference type="InterPro" id="IPR050863">
    <property type="entry name" value="CenT-Element_Derived"/>
</dbReference>
<name>A0A3N4JG89_9PEZI</name>
<dbReference type="Pfam" id="PF03184">
    <property type="entry name" value="DDE_1"/>
    <property type="match status" value="1"/>
</dbReference>